<dbReference type="PROSITE" id="PS50097">
    <property type="entry name" value="BTB"/>
    <property type="match status" value="1"/>
</dbReference>
<feature type="domain" description="BTB" evidence="1">
    <location>
        <begin position="18"/>
        <end position="88"/>
    </location>
</feature>
<dbReference type="AlphaFoldDB" id="A0A9P3GJ15"/>
<reference evidence="2 3" key="1">
    <citation type="submission" date="2021-08" db="EMBL/GenBank/DDBJ databases">
        <title>Draft Genome Sequence of Phanerochaete sordida strain YK-624.</title>
        <authorList>
            <person name="Mori T."/>
            <person name="Dohra H."/>
            <person name="Suzuki T."/>
            <person name="Kawagishi H."/>
            <person name="Hirai H."/>
        </authorList>
    </citation>
    <scope>NUCLEOTIDE SEQUENCE [LARGE SCALE GENOMIC DNA]</scope>
    <source>
        <strain evidence="2 3">YK-624</strain>
    </source>
</reference>
<dbReference type="Pfam" id="PF00651">
    <property type="entry name" value="BTB"/>
    <property type="match status" value="1"/>
</dbReference>
<dbReference type="OrthoDB" id="3268787at2759"/>
<dbReference type="SMART" id="SM00225">
    <property type="entry name" value="BTB"/>
    <property type="match status" value="1"/>
</dbReference>
<keyword evidence="3" id="KW-1185">Reference proteome</keyword>
<evidence type="ECO:0000313" key="2">
    <source>
        <dbReference type="EMBL" id="GJE95871.1"/>
    </source>
</evidence>
<evidence type="ECO:0000313" key="3">
    <source>
        <dbReference type="Proteomes" id="UP000703269"/>
    </source>
</evidence>
<dbReference type="Proteomes" id="UP000703269">
    <property type="component" value="Unassembled WGS sequence"/>
</dbReference>
<sequence>MDHETPASRHPTLYFSDGDVVLSAADETPSQVLFRVDKLFLSRHSEIFRNLFGDAIDSGQETYDGVPLVPMIGDKAKDLALLIEVIYDPSALYNLLDNTPPADLPLRVGGLADIAQKYIVGKIKESIVAKIESQWPTTLEAWDAQRASMLHAQEQNDMVWFDQFGAAFPEPVSAIIFAQKHDVPSVLPAAFYRLSFTRFGHHYGAEERFPEDRYGAENLPTARWKLLDADTLRRFLAAKEYLLQNFQETLDGQRMLDKMMVVPRPLGRCYREVGSGESSCVWNKDDIQARIAKLVATNLSFVDIDALGFLKKLQALIEEQTFCRSCKMFLVDDIEASRRKLWTLMSGWFTAPPEED</sequence>
<name>A0A9P3GJ15_9APHY</name>
<dbReference type="EMBL" id="BPQB01000053">
    <property type="protein sequence ID" value="GJE95871.1"/>
    <property type="molecule type" value="Genomic_DNA"/>
</dbReference>
<accession>A0A9P3GJ15</accession>
<dbReference type="InterPro" id="IPR000210">
    <property type="entry name" value="BTB/POZ_dom"/>
</dbReference>
<evidence type="ECO:0000259" key="1">
    <source>
        <dbReference type="PROSITE" id="PS50097"/>
    </source>
</evidence>
<comment type="caution">
    <text evidence="2">The sequence shown here is derived from an EMBL/GenBank/DDBJ whole genome shotgun (WGS) entry which is preliminary data.</text>
</comment>
<protein>
    <recommendedName>
        <fullName evidence="1">BTB domain-containing protein</fullName>
    </recommendedName>
</protein>
<proteinExistence type="predicted"/>
<organism evidence="2 3">
    <name type="scientific">Phanerochaete sordida</name>
    <dbReference type="NCBI Taxonomy" id="48140"/>
    <lineage>
        <taxon>Eukaryota</taxon>
        <taxon>Fungi</taxon>
        <taxon>Dikarya</taxon>
        <taxon>Basidiomycota</taxon>
        <taxon>Agaricomycotina</taxon>
        <taxon>Agaricomycetes</taxon>
        <taxon>Polyporales</taxon>
        <taxon>Phanerochaetaceae</taxon>
        <taxon>Phanerochaete</taxon>
    </lineage>
</organism>
<gene>
    <name evidence="2" type="ORF">PsYK624_120620</name>
</gene>